<accession>A0ABT6WI68</accession>
<comment type="caution">
    <text evidence="2">The sequence shown here is derived from an EMBL/GenBank/DDBJ whole genome shotgun (WGS) entry which is preliminary data.</text>
</comment>
<dbReference type="RefSeq" id="WP_282759610.1">
    <property type="nucleotide sequence ID" value="NZ_JASCTH010000007.1"/>
</dbReference>
<dbReference type="Proteomes" id="UP001241758">
    <property type="component" value="Unassembled WGS sequence"/>
</dbReference>
<feature type="signal peptide" evidence="1">
    <location>
        <begin position="1"/>
        <end position="31"/>
    </location>
</feature>
<evidence type="ECO:0000313" key="3">
    <source>
        <dbReference type="Proteomes" id="UP001241758"/>
    </source>
</evidence>
<evidence type="ECO:0000256" key="1">
    <source>
        <dbReference type="SAM" id="SignalP"/>
    </source>
</evidence>
<evidence type="ECO:0000313" key="2">
    <source>
        <dbReference type="EMBL" id="MDI6099432.1"/>
    </source>
</evidence>
<proteinExistence type="predicted"/>
<dbReference type="EMBL" id="JASCTH010000007">
    <property type="protein sequence ID" value="MDI6099432.1"/>
    <property type="molecule type" value="Genomic_DNA"/>
</dbReference>
<keyword evidence="3" id="KW-1185">Reference proteome</keyword>
<feature type="chain" id="PRO_5047020396" description="Lactococcin 972 family bacteriocin" evidence="1">
    <location>
        <begin position="32"/>
        <end position="96"/>
    </location>
</feature>
<name>A0ABT6WI68_9ACTN</name>
<organism evidence="2 3">
    <name type="scientific">Actinoplanes sandaracinus</name>
    <dbReference type="NCBI Taxonomy" id="3045177"/>
    <lineage>
        <taxon>Bacteria</taxon>
        <taxon>Bacillati</taxon>
        <taxon>Actinomycetota</taxon>
        <taxon>Actinomycetes</taxon>
        <taxon>Micromonosporales</taxon>
        <taxon>Micromonosporaceae</taxon>
        <taxon>Actinoplanes</taxon>
    </lineage>
</organism>
<protein>
    <recommendedName>
        <fullName evidence="4">Lactococcin 972 family bacteriocin</fullName>
    </recommendedName>
</protein>
<evidence type="ECO:0008006" key="4">
    <source>
        <dbReference type="Google" id="ProtNLM"/>
    </source>
</evidence>
<sequence>MRNKITSMLAAAGVVAATSIAALTVASPAQAAVSWYYDIGPAYSYTEAHTEGDPRQSRSYAQHGGVSALSGWYTENSWAFADAGTASTWSARADFR</sequence>
<keyword evidence="1" id="KW-0732">Signal</keyword>
<reference evidence="2 3" key="1">
    <citation type="submission" date="2023-05" db="EMBL/GenBank/DDBJ databases">
        <title>Actinoplanes sp. NEAU-A12 genome sequencing.</title>
        <authorList>
            <person name="Wang Z.-S."/>
        </authorList>
    </citation>
    <scope>NUCLEOTIDE SEQUENCE [LARGE SCALE GENOMIC DNA]</scope>
    <source>
        <strain evidence="2 3">NEAU-A12</strain>
    </source>
</reference>
<gene>
    <name evidence="2" type="ORF">QLQ12_12590</name>
</gene>